<keyword evidence="3" id="KW-1185">Reference proteome</keyword>
<dbReference type="Proteomes" id="UP001303647">
    <property type="component" value="Unassembled WGS sequence"/>
</dbReference>
<reference evidence="2" key="1">
    <citation type="journal article" date="2023" name="Mol. Phylogenet. Evol.">
        <title>Genome-scale phylogeny and comparative genomics of the fungal order Sordariales.</title>
        <authorList>
            <person name="Hensen N."/>
            <person name="Bonometti L."/>
            <person name="Westerberg I."/>
            <person name="Brannstrom I.O."/>
            <person name="Guillou S."/>
            <person name="Cros-Aarteil S."/>
            <person name="Calhoun S."/>
            <person name="Haridas S."/>
            <person name="Kuo A."/>
            <person name="Mondo S."/>
            <person name="Pangilinan J."/>
            <person name="Riley R."/>
            <person name="LaButti K."/>
            <person name="Andreopoulos B."/>
            <person name="Lipzen A."/>
            <person name="Chen C."/>
            <person name="Yan M."/>
            <person name="Daum C."/>
            <person name="Ng V."/>
            <person name="Clum A."/>
            <person name="Steindorff A."/>
            <person name="Ohm R.A."/>
            <person name="Martin F."/>
            <person name="Silar P."/>
            <person name="Natvig D.O."/>
            <person name="Lalanne C."/>
            <person name="Gautier V."/>
            <person name="Ament-Velasquez S.L."/>
            <person name="Kruys A."/>
            <person name="Hutchinson M.I."/>
            <person name="Powell A.J."/>
            <person name="Barry K."/>
            <person name="Miller A.N."/>
            <person name="Grigoriev I.V."/>
            <person name="Debuchy R."/>
            <person name="Gladieux P."/>
            <person name="Hiltunen Thoren M."/>
            <person name="Johannesson H."/>
        </authorList>
    </citation>
    <scope>NUCLEOTIDE SEQUENCE</scope>
    <source>
        <strain evidence="2">CBS 359.72</strain>
    </source>
</reference>
<dbReference type="EMBL" id="MU857647">
    <property type="protein sequence ID" value="KAK4247822.1"/>
    <property type="molecule type" value="Genomic_DNA"/>
</dbReference>
<feature type="compositionally biased region" description="Basic and acidic residues" evidence="1">
    <location>
        <begin position="47"/>
        <end position="62"/>
    </location>
</feature>
<accession>A0AAN7CV51</accession>
<gene>
    <name evidence="2" type="ORF">C7999DRAFT_31769</name>
</gene>
<evidence type="ECO:0000313" key="3">
    <source>
        <dbReference type="Proteomes" id="UP001303647"/>
    </source>
</evidence>
<reference evidence="2" key="2">
    <citation type="submission" date="2023-05" db="EMBL/GenBank/DDBJ databases">
        <authorList>
            <consortium name="Lawrence Berkeley National Laboratory"/>
            <person name="Steindorff A."/>
            <person name="Hensen N."/>
            <person name="Bonometti L."/>
            <person name="Westerberg I."/>
            <person name="Brannstrom I.O."/>
            <person name="Guillou S."/>
            <person name="Cros-Aarteil S."/>
            <person name="Calhoun S."/>
            <person name="Haridas S."/>
            <person name="Kuo A."/>
            <person name="Mondo S."/>
            <person name="Pangilinan J."/>
            <person name="Riley R."/>
            <person name="Labutti K."/>
            <person name="Andreopoulos B."/>
            <person name="Lipzen A."/>
            <person name="Chen C."/>
            <person name="Yanf M."/>
            <person name="Daum C."/>
            <person name="Ng V."/>
            <person name="Clum A."/>
            <person name="Ohm R."/>
            <person name="Martin F."/>
            <person name="Silar P."/>
            <person name="Natvig D."/>
            <person name="Lalanne C."/>
            <person name="Gautier V."/>
            <person name="Ament-Velasquez S.L."/>
            <person name="Kruys A."/>
            <person name="Hutchinson M.I."/>
            <person name="Powell A.J."/>
            <person name="Barry K."/>
            <person name="Miller A.N."/>
            <person name="Grigoriev I.V."/>
            <person name="Debuchy R."/>
            <person name="Gladieux P."/>
            <person name="Thoren M.H."/>
            <person name="Johannesson H."/>
        </authorList>
    </citation>
    <scope>NUCLEOTIDE SEQUENCE</scope>
    <source>
        <strain evidence="2">CBS 359.72</strain>
    </source>
</reference>
<organism evidence="2 3">
    <name type="scientific">Corynascus novoguineensis</name>
    <dbReference type="NCBI Taxonomy" id="1126955"/>
    <lineage>
        <taxon>Eukaryota</taxon>
        <taxon>Fungi</taxon>
        <taxon>Dikarya</taxon>
        <taxon>Ascomycota</taxon>
        <taxon>Pezizomycotina</taxon>
        <taxon>Sordariomycetes</taxon>
        <taxon>Sordariomycetidae</taxon>
        <taxon>Sordariales</taxon>
        <taxon>Chaetomiaceae</taxon>
        <taxon>Corynascus</taxon>
    </lineage>
</organism>
<comment type="caution">
    <text evidence="2">The sequence shown here is derived from an EMBL/GenBank/DDBJ whole genome shotgun (WGS) entry which is preliminary data.</text>
</comment>
<evidence type="ECO:0000313" key="2">
    <source>
        <dbReference type="EMBL" id="KAK4247822.1"/>
    </source>
</evidence>
<dbReference type="AlphaFoldDB" id="A0AAN7CV51"/>
<sequence length="89" mass="9900">MRVLNLVGGLAWAAALTGYVPGTLAYREGFWSSSRQSIGKILPRSGNDSRARLQSLEPREERESDPPIWAAIRWDFNHVFGNLSLTDIG</sequence>
<name>A0AAN7CV51_9PEZI</name>
<protein>
    <submittedName>
        <fullName evidence="2">Uncharacterized protein</fullName>
    </submittedName>
</protein>
<evidence type="ECO:0000256" key="1">
    <source>
        <dbReference type="SAM" id="MobiDB-lite"/>
    </source>
</evidence>
<feature type="region of interest" description="Disordered" evidence="1">
    <location>
        <begin position="42"/>
        <end position="62"/>
    </location>
</feature>
<proteinExistence type="predicted"/>